<reference evidence="4 5" key="1">
    <citation type="submission" date="2015-06" db="EMBL/GenBank/DDBJ databases">
        <title>Survival trade-offs in plant roots during colonization by closely related pathogenic and mutualistic fungi.</title>
        <authorList>
            <person name="Hacquard S."/>
            <person name="Kracher B."/>
            <person name="Hiruma K."/>
            <person name="Weinman A."/>
            <person name="Muench P."/>
            <person name="Garrido Oter R."/>
            <person name="Ver Loren van Themaat E."/>
            <person name="Dallerey J.-F."/>
            <person name="Damm U."/>
            <person name="Henrissat B."/>
            <person name="Lespinet O."/>
            <person name="Thon M."/>
            <person name="Kemen E."/>
            <person name="McHardy A.C."/>
            <person name="Schulze-Lefert P."/>
            <person name="O'Connell R.J."/>
        </authorList>
    </citation>
    <scope>NUCLEOTIDE SEQUENCE [LARGE SCALE GENOMIC DNA]</scope>
    <source>
        <strain evidence="4 5">MAFF 238704</strain>
    </source>
</reference>
<evidence type="ECO:0000256" key="1">
    <source>
        <dbReference type="ARBA" id="ARBA00023015"/>
    </source>
</evidence>
<evidence type="ECO:0000256" key="3">
    <source>
        <dbReference type="ARBA" id="ARBA00023242"/>
    </source>
</evidence>
<evidence type="ECO:0000256" key="2">
    <source>
        <dbReference type="ARBA" id="ARBA00023163"/>
    </source>
</evidence>
<dbReference type="GO" id="GO:0003677">
    <property type="term" value="F:DNA binding"/>
    <property type="evidence" value="ECO:0007669"/>
    <property type="project" value="UniProtKB-KW"/>
</dbReference>
<dbReference type="AlphaFoldDB" id="A0A161WH76"/>
<proteinExistence type="predicted"/>
<dbReference type="STRING" id="1573173.A0A161WH76"/>
<keyword evidence="4" id="KW-0238">DNA-binding</keyword>
<dbReference type="PANTHER" id="PTHR47840">
    <property type="entry name" value="ZN(II)2CYS6 TRANSCRIPTION FACTOR (EUROFUNG)-RELATED"/>
    <property type="match status" value="1"/>
</dbReference>
<organism evidence="4 5">
    <name type="scientific">Colletotrichum incanum</name>
    <name type="common">Soybean anthracnose fungus</name>
    <dbReference type="NCBI Taxonomy" id="1573173"/>
    <lineage>
        <taxon>Eukaryota</taxon>
        <taxon>Fungi</taxon>
        <taxon>Dikarya</taxon>
        <taxon>Ascomycota</taxon>
        <taxon>Pezizomycotina</taxon>
        <taxon>Sordariomycetes</taxon>
        <taxon>Hypocreomycetidae</taxon>
        <taxon>Glomerellales</taxon>
        <taxon>Glomerellaceae</taxon>
        <taxon>Colletotrichum</taxon>
        <taxon>Colletotrichum spaethianum species complex</taxon>
    </lineage>
</organism>
<keyword evidence="1" id="KW-0805">Transcription regulation</keyword>
<keyword evidence="3" id="KW-0539">Nucleus</keyword>
<sequence length="201" mass="22233">MLRPASSESNQDEYSRSICVNASREMFSRVIKLRNFNSISGNCRTIDFLALMTAMTLLPAHMDSWCSAEENQLAHQYHSDRAMIEQVHETMEAVNCFNSDVMSSQNSDLLHRLLAIDVETSRFCVPRSRKVSVQVVGDEESPKGQSDNTVVSERVPYFGIIKIVGEAMGLEVPRSQGAAATSDPSAQSHANPLKRLGVAQL</sequence>
<name>A0A161WH76_COLIC</name>
<comment type="caution">
    <text evidence="4">The sequence shown here is derived from an EMBL/GenBank/DDBJ whole genome shotgun (WGS) entry which is preliminary data.</text>
</comment>
<evidence type="ECO:0000313" key="5">
    <source>
        <dbReference type="Proteomes" id="UP000076584"/>
    </source>
</evidence>
<dbReference type="PANTHER" id="PTHR47840:SF1">
    <property type="entry name" value="ZN(II)2CYS6 TRANSCRIPTION FACTOR (EUROFUNG)"/>
    <property type="match status" value="1"/>
</dbReference>
<keyword evidence="5" id="KW-1185">Reference proteome</keyword>
<dbReference type="Proteomes" id="UP000076584">
    <property type="component" value="Unassembled WGS sequence"/>
</dbReference>
<gene>
    <name evidence="4" type="ORF">CI238_07016</name>
</gene>
<accession>A0A161WH76</accession>
<evidence type="ECO:0000313" key="4">
    <source>
        <dbReference type="EMBL" id="KZL83908.1"/>
    </source>
</evidence>
<dbReference type="EMBL" id="LFIW01001039">
    <property type="protein sequence ID" value="KZL83908.1"/>
    <property type="molecule type" value="Genomic_DNA"/>
</dbReference>
<keyword evidence="2" id="KW-0804">Transcription</keyword>
<protein>
    <submittedName>
        <fullName evidence="4">Zn2 cys6 dna-binding protein</fullName>
    </submittedName>
</protein>